<gene>
    <name evidence="9" type="primary">ABSGL_01487.1 scaffold 1580</name>
</gene>
<feature type="region of interest" description="Disordered" evidence="7">
    <location>
        <begin position="1"/>
        <end position="52"/>
    </location>
</feature>
<dbReference type="GO" id="GO:0016042">
    <property type="term" value="P:lipid catabolic process"/>
    <property type="evidence" value="ECO:0007669"/>
    <property type="project" value="UniProtKB-UniRule"/>
</dbReference>
<dbReference type="SUPFAM" id="SSF52151">
    <property type="entry name" value="FabD/lysophospholipase-like"/>
    <property type="match status" value="1"/>
</dbReference>
<keyword evidence="6" id="KW-0812">Transmembrane</keyword>
<reference evidence="9" key="1">
    <citation type="submission" date="2016-04" db="EMBL/GenBank/DDBJ databases">
        <authorList>
            <person name="Evans L.H."/>
            <person name="Alamgir A."/>
            <person name="Owens N."/>
            <person name="Weber N.D."/>
            <person name="Virtaneva K."/>
            <person name="Barbian K."/>
            <person name="Babar A."/>
            <person name="Rosenke K."/>
        </authorList>
    </citation>
    <scope>NUCLEOTIDE SEQUENCE [LARGE SCALE GENOMIC DNA]</scope>
    <source>
        <strain evidence="9">CBS 101.48</strain>
    </source>
</reference>
<comment type="caution">
    <text evidence="5 6">Lacks conserved residue(s) required for the propagation of feature annotation.</text>
</comment>
<dbReference type="Proteomes" id="UP000078561">
    <property type="component" value="Unassembled WGS sequence"/>
</dbReference>
<evidence type="ECO:0000256" key="4">
    <source>
        <dbReference type="ARBA" id="ARBA00023098"/>
    </source>
</evidence>
<dbReference type="OMA" id="CSWFTRG"/>
<keyword evidence="10" id="KW-1185">Reference proteome</keyword>
<dbReference type="PANTHER" id="PTHR14226:SF66">
    <property type="entry name" value="TRIACYLGLYCEROL LIPASE PTL2"/>
    <property type="match status" value="1"/>
</dbReference>
<feature type="short sequence motif" description="GXSXG" evidence="5">
    <location>
        <begin position="337"/>
        <end position="341"/>
    </location>
</feature>
<sequence>MTPYIKPAPSQSNRHYTSGHGNGSSTLAPEKTRSAPLQRTPSHKKRTSTSYQPSEFTIEHVNEVHVSDFLHALACDPLTQPDSGPEHISASSELVPPLRTWKRSNKPKKRKKDEMGTSHGISHTLLKYPLIIVIGSIMFVELLLYLGLRQTVRIWENLISWRGKRRRLRTHLRSSTTFEEWCVAAKNLDDHMNKEEWKSTPAYGFYDYRLVQKVIRHLQSYRGKDDPESANHLKDVLYACLKQNFAGIENAKLYSNTYLGTKYLIDDYVDEVTKSMDALVQSPHISADDKRLAFRLYSKNYGRSAFCLSGGAGFGYFHLGVIRALLDENLLPSIITGTSAGSLMGAIVCTRTDDELRQVLVPELAHRIKIAHDSWITILTRYATTGAIFDSVHWCREAMWFTRGSLTFKEAYERTGRVFNVSVIPSDAHSPAKLLNYITAPNCVIWSAVLASAAIPGILNPVVLMQKAPNSDHLVPYNYGHRFKDGSLRSDIPAQILHNHFNVNYAIVSQVNPHIHIFFYANQGSPGRPVTHRSGKGWRGGFLASTLEQLLKLELSKWLKVLRDLDLLPKVMNQDWSSLWLQKFDGDVTILPKAGLTDWFHLLTDPDEKRLAQLMKFGQLQTWPKIAMIRNRLRIENSIRLGRRHVRDNLKSTRQQKTSAVDRIKEHQHSSGDDAVSGDEGRAMDEFKFLSGRRLSMPDNIGSAAPLEGKKVWTEEQRRLKFLAQFTDTSGLGMANGQYASASTGAHQMDDYLDDDESEFGL</sequence>
<dbReference type="AlphaFoldDB" id="A0A168L5Q8"/>
<dbReference type="STRING" id="4829.A0A168L5Q8"/>
<evidence type="ECO:0000313" key="9">
    <source>
        <dbReference type="EMBL" id="SAL96119.1"/>
    </source>
</evidence>
<dbReference type="PROSITE" id="PS51635">
    <property type="entry name" value="PNPLA"/>
    <property type="match status" value="1"/>
</dbReference>
<dbReference type="EMBL" id="LT550653">
    <property type="protein sequence ID" value="SAL96119.1"/>
    <property type="molecule type" value="Genomic_DNA"/>
</dbReference>
<dbReference type="PANTHER" id="PTHR14226">
    <property type="entry name" value="NEUROPATHY TARGET ESTERASE/SWISS CHEESE D.MELANOGASTER"/>
    <property type="match status" value="1"/>
</dbReference>
<dbReference type="InterPro" id="IPR002641">
    <property type="entry name" value="PNPLA_dom"/>
</dbReference>
<dbReference type="InterPro" id="IPR016035">
    <property type="entry name" value="Acyl_Trfase/lysoPLipase"/>
</dbReference>
<evidence type="ECO:0000313" key="10">
    <source>
        <dbReference type="Proteomes" id="UP000078561"/>
    </source>
</evidence>
<feature type="transmembrane region" description="Helical" evidence="6">
    <location>
        <begin position="305"/>
        <end position="326"/>
    </location>
</feature>
<comment type="subcellular location">
    <subcellularLocation>
        <location evidence="6">Membrane</location>
        <topology evidence="6">Single-pass membrane protein</topology>
    </subcellularLocation>
</comment>
<keyword evidence="3 5" id="KW-0442">Lipid degradation</keyword>
<comment type="function">
    <text evidence="6">Lipid hydrolase.</text>
</comment>
<dbReference type="GO" id="GO:0004806">
    <property type="term" value="F:triacylglycerol lipase activity"/>
    <property type="evidence" value="ECO:0007669"/>
    <property type="project" value="InterPro"/>
</dbReference>
<accession>A0A168L5Q8</accession>
<dbReference type="Gene3D" id="3.40.1090.10">
    <property type="entry name" value="Cytosolic phospholipase A2 catalytic domain"/>
    <property type="match status" value="2"/>
</dbReference>
<evidence type="ECO:0000256" key="1">
    <source>
        <dbReference type="ARBA" id="ARBA00006104"/>
    </source>
</evidence>
<dbReference type="OrthoDB" id="15478at2759"/>
<keyword evidence="6" id="KW-1133">Transmembrane helix</keyword>
<proteinExistence type="inferred from homology"/>
<protein>
    <recommendedName>
        <fullName evidence="6">Patatin-like phospholipase domain-containing protein</fullName>
        <ecNumber evidence="6">3.1.1.-</ecNumber>
    </recommendedName>
</protein>
<name>A0A168L5Q8_ABSGL</name>
<keyword evidence="2 5" id="KW-0378">Hydrolase</keyword>
<evidence type="ECO:0000256" key="6">
    <source>
        <dbReference type="RuleBase" id="RU362055"/>
    </source>
</evidence>
<comment type="similarity">
    <text evidence="1 6">Belongs to the PLPL family.</text>
</comment>
<dbReference type="GO" id="GO:0016020">
    <property type="term" value="C:membrane"/>
    <property type="evidence" value="ECO:0007669"/>
    <property type="project" value="UniProtKB-SubCell"/>
</dbReference>
<feature type="domain" description="PNPLA" evidence="8">
    <location>
        <begin position="306"/>
        <end position="498"/>
    </location>
</feature>
<feature type="transmembrane region" description="Helical" evidence="6">
    <location>
        <begin position="128"/>
        <end position="148"/>
    </location>
</feature>
<feature type="compositionally biased region" description="Basic and acidic residues" evidence="7">
    <location>
        <begin position="660"/>
        <end position="672"/>
    </location>
</feature>
<dbReference type="InterPro" id="IPR050301">
    <property type="entry name" value="NTE"/>
</dbReference>
<evidence type="ECO:0000256" key="3">
    <source>
        <dbReference type="ARBA" id="ARBA00022963"/>
    </source>
</evidence>
<dbReference type="InParanoid" id="A0A168L5Q8"/>
<dbReference type="CDD" id="cd07232">
    <property type="entry name" value="Pat_PLPL"/>
    <property type="match status" value="1"/>
</dbReference>
<evidence type="ECO:0000259" key="8">
    <source>
        <dbReference type="PROSITE" id="PS51635"/>
    </source>
</evidence>
<evidence type="ECO:0000256" key="2">
    <source>
        <dbReference type="ARBA" id="ARBA00022801"/>
    </source>
</evidence>
<organism evidence="9">
    <name type="scientific">Absidia glauca</name>
    <name type="common">Pin mould</name>
    <dbReference type="NCBI Taxonomy" id="4829"/>
    <lineage>
        <taxon>Eukaryota</taxon>
        <taxon>Fungi</taxon>
        <taxon>Fungi incertae sedis</taxon>
        <taxon>Mucoromycota</taxon>
        <taxon>Mucoromycotina</taxon>
        <taxon>Mucoromycetes</taxon>
        <taxon>Mucorales</taxon>
        <taxon>Cunninghamellaceae</taxon>
        <taxon>Absidia</taxon>
    </lineage>
</organism>
<feature type="active site" description="Nucleophile" evidence="5">
    <location>
        <position position="339"/>
    </location>
</feature>
<keyword evidence="4 5" id="KW-0443">Lipid metabolism</keyword>
<dbReference type="EC" id="3.1.1.-" evidence="6"/>
<evidence type="ECO:0000256" key="7">
    <source>
        <dbReference type="SAM" id="MobiDB-lite"/>
    </source>
</evidence>
<dbReference type="Pfam" id="PF01734">
    <property type="entry name" value="Patatin"/>
    <property type="match status" value="1"/>
</dbReference>
<dbReference type="InterPro" id="IPR021771">
    <property type="entry name" value="Triacylglycerol_lipase_N"/>
</dbReference>
<dbReference type="GO" id="GO:0006641">
    <property type="term" value="P:triglyceride metabolic process"/>
    <property type="evidence" value="ECO:0007669"/>
    <property type="project" value="UniProtKB-ARBA"/>
</dbReference>
<evidence type="ECO:0000256" key="5">
    <source>
        <dbReference type="PROSITE-ProRule" id="PRU01161"/>
    </source>
</evidence>
<feature type="region of interest" description="Disordered" evidence="7">
    <location>
        <begin position="650"/>
        <end position="679"/>
    </location>
</feature>
<dbReference type="Pfam" id="PF11815">
    <property type="entry name" value="DUF3336"/>
    <property type="match status" value="1"/>
</dbReference>
<keyword evidence="6" id="KW-0472">Membrane</keyword>
<feature type="active site" description="Proton acceptor" evidence="5">
    <location>
        <position position="485"/>
    </location>
</feature>